<protein>
    <submittedName>
        <fullName evidence="1">Uncharacterized protein</fullName>
    </submittedName>
</protein>
<dbReference type="EMBL" id="ML992668">
    <property type="protein sequence ID" value="KAF2214269.1"/>
    <property type="molecule type" value="Genomic_DNA"/>
</dbReference>
<dbReference type="Proteomes" id="UP000799539">
    <property type="component" value="Unassembled WGS sequence"/>
</dbReference>
<gene>
    <name evidence="1" type="ORF">CERZMDRAFT_105418</name>
</gene>
<evidence type="ECO:0000313" key="2">
    <source>
        <dbReference type="Proteomes" id="UP000799539"/>
    </source>
</evidence>
<dbReference type="OrthoDB" id="10520270at2759"/>
<proteinExistence type="predicted"/>
<evidence type="ECO:0000313" key="1">
    <source>
        <dbReference type="EMBL" id="KAF2214269.1"/>
    </source>
</evidence>
<keyword evidence="2" id="KW-1185">Reference proteome</keyword>
<reference evidence="1" key="1">
    <citation type="journal article" date="2020" name="Stud. Mycol.">
        <title>101 Dothideomycetes genomes: a test case for predicting lifestyles and emergence of pathogens.</title>
        <authorList>
            <person name="Haridas S."/>
            <person name="Albert R."/>
            <person name="Binder M."/>
            <person name="Bloem J."/>
            <person name="Labutti K."/>
            <person name="Salamov A."/>
            <person name="Andreopoulos B."/>
            <person name="Baker S."/>
            <person name="Barry K."/>
            <person name="Bills G."/>
            <person name="Bluhm B."/>
            <person name="Cannon C."/>
            <person name="Castanera R."/>
            <person name="Culley D."/>
            <person name="Daum C."/>
            <person name="Ezra D."/>
            <person name="Gonzalez J."/>
            <person name="Henrissat B."/>
            <person name="Kuo A."/>
            <person name="Liang C."/>
            <person name="Lipzen A."/>
            <person name="Lutzoni F."/>
            <person name="Magnuson J."/>
            <person name="Mondo S."/>
            <person name="Nolan M."/>
            <person name="Ohm R."/>
            <person name="Pangilinan J."/>
            <person name="Park H.-J."/>
            <person name="Ramirez L."/>
            <person name="Alfaro M."/>
            <person name="Sun H."/>
            <person name="Tritt A."/>
            <person name="Yoshinaga Y."/>
            <person name="Zwiers L.-H."/>
            <person name="Turgeon B."/>
            <person name="Goodwin S."/>
            <person name="Spatafora J."/>
            <person name="Crous P."/>
            <person name="Grigoriev I."/>
        </authorList>
    </citation>
    <scope>NUCLEOTIDE SEQUENCE</scope>
    <source>
        <strain evidence="1">SCOH1-5</strain>
    </source>
</reference>
<organism evidence="1 2">
    <name type="scientific">Cercospora zeae-maydis SCOH1-5</name>
    <dbReference type="NCBI Taxonomy" id="717836"/>
    <lineage>
        <taxon>Eukaryota</taxon>
        <taxon>Fungi</taxon>
        <taxon>Dikarya</taxon>
        <taxon>Ascomycota</taxon>
        <taxon>Pezizomycotina</taxon>
        <taxon>Dothideomycetes</taxon>
        <taxon>Dothideomycetidae</taxon>
        <taxon>Mycosphaerellales</taxon>
        <taxon>Mycosphaerellaceae</taxon>
        <taxon>Cercospora</taxon>
    </lineage>
</organism>
<accession>A0A6A6FLC8</accession>
<sequence>MWTPNFQQYPTLGAGTIDLYNLLPSSSSFGRLVPRMHFSDLTPEIRTRIYMFLPQAGFHFFGDRSLAETIIGDYAIASNPPIAATCLMWAIGSAETTFIAVIE</sequence>
<dbReference type="AlphaFoldDB" id="A0A6A6FLC8"/>
<name>A0A6A6FLC8_9PEZI</name>